<feature type="compositionally biased region" description="Polar residues" evidence="1">
    <location>
        <begin position="143"/>
        <end position="155"/>
    </location>
</feature>
<feature type="compositionally biased region" description="Polar residues" evidence="1">
    <location>
        <begin position="484"/>
        <end position="512"/>
    </location>
</feature>
<dbReference type="EMBL" id="VIGI01000002">
    <property type="protein sequence ID" value="KAB8303553.1"/>
    <property type="molecule type" value="Genomic_DNA"/>
</dbReference>
<accession>A0A5N6KIF1</accession>
<gene>
    <name evidence="2" type="ORF">EYC80_004959</name>
</gene>
<keyword evidence="3" id="KW-1185">Reference proteome</keyword>
<evidence type="ECO:0000313" key="3">
    <source>
        <dbReference type="Proteomes" id="UP000326757"/>
    </source>
</evidence>
<feature type="compositionally biased region" description="Basic and acidic residues" evidence="1">
    <location>
        <begin position="221"/>
        <end position="234"/>
    </location>
</feature>
<dbReference type="OrthoDB" id="3548170at2759"/>
<feature type="region of interest" description="Disordered" evidence="1">
    <location>
        <begin position="143"/>
        <end position="188"/>
    </location>
</feature>
<evidence type="ECO:0000313" key="2">
    <source>
        <dbReference type="EMBL" id="KAB8303553.1"/>
    </source>
</evidence>
<feature type="region of interest" description="Disordered" evidence="1">
    <location>
        <begin position="220"/>
        <end position="250"/>
    </location>
</feature>
<dbReference type="Proteomes" id="UP000326757">
    <property type="component" value="Unassembled WGS sequence"/>
</dbReference>
<proteinExistence type="predicted"/>
<sequence>MSFFEDTWGLPEFFDPQEELEFLDLPGEDLFDIPADRNQEAGALLAANREDQSINNESLSQDLEVNRANVLGTGETFGVDSDAMVYEAHTEVAQFETEPLGPNTGSHLNMQVETQVQENSVGAVDSQCFQQIPSVLRQPQTVASPSVLPTTQVPSLSRAPPSPYSSDSKTVPPPAIPKTGQRKKSSIDRIIEEHDRKSAERLAARKAHALRLGYKGIQKNAGDRNLHRSSRGQDEYVSNPQNRSTSRHHGVPEPMVARQAYHANLQDQLRAQELSESNTFLQMDQMQQSPAALDPFQQMSQNRMTPHQQNYRNTREASQQPPVGTASRPSRYNHQNSQSNMNSFQQTSQQVIDPPMERVFTPNMNSQASGYGNHVPVSHSQSFNSRQLMEPRLQNHSSQRMGQARHGSGPSALNYNAVYEEPHVPLFPERNSWEPPISNIIRGEANNRRQISVSQMQQFEAQQQANTGIPPQAFNHNPAAANEFQMSNNWSTTPIDPFPSMNSEQTPQSLMNNPFPPPPPVQISFTHTPKDRDGFDIPSK</sequence>
<feature type="compositionally biased region" description="Low complexity" evidence="1">
    <location>
        <begin position="333"/>
        <end position="350"/>
    </location>
</feature>
<evidence type="ECO:0000256" key="1">
    <source>
        <dbReference type="SAM" id="MobiDB-lite"/>
    </source>
</evidence>
<feature type="compositionally biased region" description="Basic and acidic residues" evidence="1">
    <location>
        <begin position="528"/>
        <end position="540"/>
    </location>
</feature>
<protein>
    <submittedName>
        <fullName evidence="2">Uncharacterized protein</fullName>
    </submittedName>
</protein>
<feature type="region of interest" description="Disordered" evidence="1">
    <location>
        <begin position="456"/>
        <end position="540"/>
    </location>
</feature>
<feature type="compositionally biased region" description="Polar residues" evidence="1">
    <location>
        <begin position="303"/>
        <end position="332"/>
    </location>
</feature>
<organism evidence="2 3">
    <name type="scientific">Monilinia laxa</name>
    <name type="common">Brown rot fungus</name>
    <name type="synonym">Sclerotinia laxa</name>
    <dbReference type="NCBI Taxonomy" id="61186"/>
    <lineage>
        <taxon>Eukaryota</taxon>
        <taxon>Fungi</taxon>
        <taxon>Dikarya</taxon>
        <taxon>Ascomycota</taxon>
        <taxon>Pezizomycotina</taxon>
        <taxon>Leotiomycetes</taxon>
        <taxon>Helotiales</taxon>
        <taxon>Sclerotiniaceae</taxon>
        <taxon>Monilinia</taxon>
    </lineage>
</organism>
<reference evidence="2 3" key="1">
    <citation type="submission" date="2019-06" db="EMBL/GenBank/DDBJ databases">
        <title>Genome Sequence of the Brown Rot Fungal Pathogen Monilinia laxa.</title>
        <authorList>
            <person name="De Miccolis Angelini R.M."/>
            <person name="Landi L."/>
            <person name="Abate D."/>
            <person name="Pollastro S."/>
            <person name="Romanazzi G."/>
            <person name="Faretra F."/>
        </authorList>
    </citation>
    <scope>NUCLEOTIDE SEQUENCE [LARGE SCALE GENOMIC DNA]</scope>
    <source>
        <strain evidence="2 3">Mlax316</strain>
    </source>
</reference>
<comment type="caution">
    <text evidence="2">The sequence shown here is derived from an EMBL/GenBank/DDBJ whole genome shotgun (WGS) entry which is preliminary data.</text>
</comment>
<dbReference type="AlphaFoldDB" id="A0A5N6KIF1"/>
<feature type="region of interest" description="Disordered" evidence="1">
    <location>
        <begin position="303"/>
        <end position="350"/>
    </location>
</feature>
<name>A0A5N6KIF1_MONLA</name>